<sequence>MIYSALVLNNQFFLPQASEMLTVLGLLELKKLVLFFSSSTISPRQ</sequence>
<gene>
    <name evidence="1" type="ORF">LDG_6534</name>
</gene>
<dbReference type="AlphaFoldDB" id="G9EMR4"/>
<dbReference type="InParanoid" id="G9EMR4"/>
<dbReference type="HOGENOM" id="CLU_3201486_0_0_6"/>
<evidence type="ECO:0000313" key="2">
    <source>
        <dbReference type="Proteomes" id="UP000002770"/>
    </source>
</evidence>
<evidence type="ECO:0000313" key="1">
    <source>
        <dbReference type="EMBL" id="EHL31458.1"/>
    </source>
</evidence>
<organism evidence="1 2">
    <name type="scientific">Legionella drancourtii LLAP12</name>
    <dbReference type="NCBI Taxonomy" id="658187"/>
    <lineage>
        <taxon>Bacteria</taxon>
        <taxon>Pseudomonadati</taxon>
        <taxon>Pseudomonadota</taxon>
        <taxon>Gammaproteobacteria</taxon>
        <taxon>Legionellales</taxon>
        <taxon>Legionellaceae</taxon>
        <taxon>Legionella</taxon>
    </lineage>
</organism>
<proteinExistence type="predicted"/>
<dbReference type="Proteomes" id="UP000002770">
    <property type="component" value="Unassembled WGS sequence"/>
</dbReference>
<protein>
    <submittedName>
        <fullName evidence="1">Uncharacterized protein</fullName>
    </submittedName>
</protein>
<keyword evidence="2" id="KW-1185">Reference proteome</keyword>
<reference evidence="1 2" key="1">
    <citation type="journal article" date="2011" name="BMC Genomics">
        <title>Insight into cross-talk between intra-amoebal pathogens.</title>
        <authorList>
            <person name="Gimenez G."/>
            <person name="Bertelli C."/>
            <person name="Moliner C."/>
            <person name="Robert C."/>
            <person name="Raoult D."/>
            <person name="Fournier P.E."/>
            <person name="Greub G."/>
        </authorList>
    </citation>
    <scope>NUCLEOTIDE SEQUENCE [LARGE SCALE GENOMIC DNA]</scope>
    <source>
        <strain evidence="1 2">LLAP12</strain>
    </source>
</reference>
<dbReference type="EMBL" id="JH413814">
    <property type="protein sequence ID" value="EHL31458.1"/>
    <property type="molecule type" value="Genomic_DNA"/>
</dbReference>
<name>G9EMR4_9GAMM</name>
<dbReference type="STRING" id="658187.LDG_6534"/>
<accession>G9EMR4</accession>